<dbReference type="InterPro" id="IPR011009">
    <property type="entry name" value="Kinase-like_dom_sf"/>
</dbReference>
<sequence>MSNIRDDVVWAALNRSRVLFDYNIHNDIHKQFEFRKQVLLSDKSLTKDEKDHAIRFLNETYDREKVRDNSGKRRICENCNQKCFATLFCEYCIRNHLKENFSNWSSGNDNIDNLIQKCQMEAIEPKRIIEYIPYNKLQNIKYLTKGGFSEIYTAIWTDGYYIKWDSKEKQLERLGTQEVILKKLENVENANLSWFEETRSHLSISNKWSRIVECYGITRKPSERNYMLVLNEMEMNLREYLQQNHYQLTWKERIQIIHAPEVITRKQTTKASDIYSVGMLMWEISSGYPPFIDYEHDYYLATKIVNGMRPRIVPGTPLEYRNLMVQCWDADPSKRPDASTLWNKILKIYKLNEPDQLEIHGSFTSKVYQFEIFSEPKNETEEEQKYDDFNKSNIWKNHNASIISNVFKVVNAKLSKILERNLKNDVQNDYKVATMSQHTNEIHNNPNLHSEEQNKLEIPDKIDNIDNI</sequence>
<accession>A0A8H3L636</accession>
<reference evidence="3" key="1">
    <citation type="submission" date="2019-10" db="EMBL/GenBank/DDBJ databases">
        <title>Conservation and host-specific expression of non-tandemly repeated heterogenous ribosome RNA gene in arbuscular mycorrhizal fungi.</title>
        <authorList>
            <person name="Maeda T."/>
            <person name="Kobayashi Y."/>
            <person name="Nakagawa T."/>
            <person name="Ezawa T."/>
            <person name="Yamaguchi K."/>
            <person name="Bino T."/>
            <person name="Nishimoto Y."/>
            <person name="Shigenobu S."/>
            <person name="Kawaguchi M."/>
        </authorList>
    </citation>
    <scope>NUCLEOTIDE SEQUENCE</scope>
    <source>
        <strain evidence="3">HR1</strain>
    </source>
</reference>
<dbReference type="InterPro" id="IPR051681">
    <property type="entry name" value="Ser/Thr_Kinases-Pseudokinases"/>
</dbReference>
<dbReference type="SUPFAM" id="SSF56112">
    <property type="entry name" value="Protein kinase-like (PK-like)"/>
    <property type="match status" value="1"/>
</dbReference>
<organism evidence="3 4">
    <name type="scientific">Rhizophagus clarus</name>
    <dbReference type="NCBI Taxonomy" id="94130"/>
    <lineage>
        <taxon>Eukaryota</taxon>
        <taxon>Fungi</taxon>
        <taxon>Fungi incertae sedis</taxon>
        <taxon>Mucoromycota</taxon>
        <taxon>Glomeromycotina</taxon>
        <taxon>Glomeromycetes</taxon>
        <taxon>Glomerales</taxon>
        <taxon>Glomeraceae</taxon>
        <taxon>Rhizophagus</taxon>
    </lineage>
</organism>
<keyword evidence="3" id="KW-0808">Transferase</keyword>
<comment type="caution">
    <text evidence="3">The sequence shown here is derived from an EMBL/GenBank/DDBJ whole genome shotgun (WGS) entry which is preliminary data.</text>
</comment>
<keyword evidence="3" id="KW-0418">Kinase</keyword>
<dbReference type="InterPro" id="IPR001245">
    <property type="entry name" value="Ser-Thr/Tyr_kinase_cat_dom"/>
</dbReference>
<dbReference type="OrthoDB" id="339325at2759"/>
<dbReference type="InterPro" id="IPR000719">
    <property type="entry name" value="Prot_kinase_dom"/>
</dbReference>
<dbReference type="Proteomes" id="UP000615446">
    <property type="component" value="Unassembled WGS sequence"/>
</dbReference>
<dbReference type="PANTHER" id="PTHR44329">
    <property type="entry name" value="SERINE/THREONINE-PROTEIN KINASE TNNI3K-RELATED"/>
    <property type="match status" value="1"/>
</dbReference>
<evidence type="ECO:0000313" key="3">
    <source>
        <dbReference type="EMBL" id="GES80008.1"/>
    </source>
</evidence>
<evidence type="ECO:0000259" key="2">
    <source>
        <dbReference type="PROSITE" id="PS50011"/>
    </source>
</evidence>
<evidence type="ECO:0000256" key="1">
    <source>
        <dbReference type="SAM" id="MobiDB-lite"/>
    </source>
</evidence>
<proteinExistence type="predicted"/>
<feature type="compositionally biased region" description="Basic and acidic residues" evidence="1">
    <location>
        <begin position="449"/>
        <end position="468"/>
    </location>
</feature>
<dbReference type="GO" id="GO:0004674">
    <property type="term" value="F:protein serine/threonine kinase activity"/>
    <property type="evidence" value="ECO:0007669"/>
    <property type="project" value="TreeGrafter"/>
</dbReference>
<evidence type="ECO:0000313" key="4">
    <source>
        <dbReference type="Proteomes" id="UP000615446"/>
    </source>
</evidence>
<dbReference type="Pfam" id="PF07714">
    <property type="entry name" value="PK_Tyr_Ser-Thr"/>
    <property type="match status" value="2"/>
</dbReference>
<dbReference type="EMBL" id="BLAL01000047">
    <property type="protein sequence ID" value="GES80008.1"/>
    <property type="molecule type" value="Genomic_DNA"/>
</dbReference>
<protein>
    <submittedName>
        <fullName evidence="3">Kinase-like domain-containing protein</fullName>
    </submittedName>
</protein>
<feature type="region of interest" description="Disordered" evidence="1">
    <location>
        <begin position="443"/>
        <end position="468"/>
    </location>
</feature>
<dbReference type="AlphaFoldDB" id="A0A8H3L636"/>
<dbReference type="PROSITE" id="PS50011">
    <property type="entry name" value="PROTEIN_KINASE_DOM"/>
    <property type="match status" value="1"/>
</dbReference>
<dbReference type="GO" id="GO:0005524">
    <property type="term" value="F:ATP binding"/>
    <property type="evidence" value="ECO:0007669"/>
    <property type="project" value="InterPro"/>
</dbReference>
<gene>
    <name evidence="3" type="ORF">RCL2_000730900</name>
</gene>
<feature type="domain" description="Protein kinase" evidence="2">
    <location>
        <begin position="1"/>
        <end position="363"/>
    </location>
</feature>
<name>A0A8H3L636_9GLOM</name>
<dbReference type="Gene3D" id="1.10.510.10">
    <property type="entry name" value="Transferase(Phosphotransferase) domain 1"/>
    <property type="match status" value="2"/>
</dbReference>